<dbReference type="EC" id="2.6.1.92" evidence="4"/>
<dbReference type="Proteomes" id="UP001596364">
    <property type="component" value="Unassembled WGS sequence"/>
</dbReference>
<keyword evidence="1 3" id="KW-0663">Pyridoxal phosphate</keyword>
<keyword evidence="4" id="KW-0032">Aminotransferase</keyword>
<sequence length="376" mass="41424">MIPYGKHSVDQADIDAVVDVLKNQFLTQGQQVPAFESALANYCGAGFATAVNSGTSALHIACMALGLGQGDWLWTSPISFVASSNCALYCGAQVDFVDIDPVTRNICVEQLASKLATAERRPKVLVAVHFAGSSCDMQAIKTLCERYDVAVIEDASHGLGGDYQQGKIGCSQFSDMTVLSFHPVKSITSAEGGAVLTNDAQLYMRCQLASKHGITRDQQLMHGESEGDWYYQQIVLGYNYRLSDLHAALGISQLSKLDNFIQRRRQLAARYHQKLNHLPLTLPQPDEQSAWHIYVIEVEADKRKAAFDALRQAGIGVNVHYIPIHLQPFYRQLGFQAGDFPRAEHFYAGAITLPLYADLTEAEQDKVVETLQRVLA</sequence>
<evidence type="ECO:0000256" key="2">
    <source>
        <dbReference type="ARBA" id="ARBA00037999"/>
    </source>
</evidence>
<evidence type="ECO:0000313" key="5">
    <source>
        <dbReference type="Proteomes" id="UP001596364"/>
    </source>
</evidence>
<dbReference type="InterPro" id="IPR015422">
    <property type="entry name" value="PyrdxlP-dep_Trfase_small"/>
</dbReference>
<dbReference type="InterPro" id="IPR015421">
    <property type="entry name" value="PyrdxlP-dep_Trfase_major"/>
</dbReference>
<evidence type="ECO:0000256" key="3">
    <source>
        <dbReference type="RuleBase" id="RU004508"/>
    </source>
</evidence>
<dbReference type="PANTHER" id="PTHR30244">
    <property type="entry name" value="TRANSAMINASE"/>
    <property type="match status" value="1"/>
</dbReference>
<dbReference type="NCBIfam" id="TIGR03588">
    <property type="entry name" value="PseC"/>
    <property type="match status" value="1"/>
</dbReference>
<dbReference type="CDD" id="cd00616">
    <property type="entry name" value="AHBA_syn"/>
    <property type="match status" value="1"/>
</dbReference>
<comment type="similarity">
    <text evidence="2 3">Belongs to the DegT/DnrJ/EryC1 family.</text>
</comment>
<dbReference type="EMBL" id="JBHSUS010000001">
    <property type="protein sequence ID" value="MFC6439335.1"/>
    <property type="molecule type" value="Genomic_DNA"/>
</dbReference>
<dbReference type="Gene3D" id="3.40.640.10">
    <property type="entry name" value="Type I PLP-dependent aspartate aminotransferase-like (Major domain)"/>
    <property type="match status" value="1"/>
</dbReference>
<keyword evidence="4" id="KW-0808">Transferase</keyword>
<dbReference type="InterPro" id="IPR015424">
    <property type="entry name" value="PyrdxlP-dep_Trfase"/>
</dbReference>
<dbReference type="InterPro" id="IPR000653">
    <property type="entry name" value="DegT/StrS_aminotransferase"/>
</dbReference>
<dbReference type="PIRSF" id="PIRSF000390">
    <property type="entry name" value="PLP_StrS"/>
    <property type="match status" value="1"/>
</dbReference>
<reference evidence="5" key="1">
    <citation type="journal article" date="2019" name="Int. J. Syst. Evol. Microbiol.">
        <title>The Global Catalogue of Microorganisms (GCM) 10K type strain sequencing project: providing services to taxonomists for standard genome sequencing and annotation.</title>
        <authorList>
            <consortium name="The Broad Institute Genomics Platform"/>
            <consortium name="The Broad Institute Genome Sequencing Center for Infectious Disease"/>
            <person name="Wu L."/>
            <person name="Ma J."/>
        </authorList>
    </citation>
    <scope>NUCLEOTIDE SEQUENCE [LARGE SCALE GENOMIC DNA]</scope>
    <source>
        <strain evidence="5">CGMCC 1.16031</strain>
    </source>
</reference>
<name>A0ABW1XH30_9ALTE</name>
<dbReference type="PANTHER" id="PTHR30244:SF34">
    <property type="entry name" value="DTDP-4-AMINO-4,6-DIDEOXYGALACTOSE TRANSAMINASE"/>
    <property type="match status" value="1"/>
</dbReference>
<dbReference type="RefSeq" id="WP_131257370.1">
    <property type="nucleotide sequence ID" value="NZ_JBHSUS010000001.1"/>
</dbReference>
<evidence type="ECO:0000256" key="1">
    <source>
        <dbReference type="ARBA" id="ARBA00022898"/>
    </source>
</evidence>
<dbReference type="SUPFAM" id="SSF53383">
    <property type="entry name" value="PLP-dependent transferases"/>
    <property type="match status" value="1"/>
</dbReference>
<protein>
    <submittedName>
        <fullName evidence="4">UDP-4-amino-4, 6-dideoxy-N-acetyl-beta-L-altrosamine transaminase</fullName>
        <ecNumber evidence="4">2.6.1.92</ecNumber>
    </submittedName>
</protein>
<dbReference type="Pfam" id="PF01041">
    <property type="entry name" value="DegT_DnrJ_EryC1"/>
    <property type="match status" value="1"/>
</dbReference>
<accession>A0ABW1XH30</accession>
<organism evidence="4 5">
    <name type="scientific">Pseudobowmanella zhangzhouensis</name>
    <dbReference type="NCBI Taxonomy" id="1537679"/>
    <lineage>
        <taxon>Bacteria</taxon>
        <taxon>Pseudomonadati</taxon>
        <taxon>Pseudomonadota</taxon>
        <taxon>Gammaproteobacteria</taxon>
        <taxon>Alteromonadales</taxon>
        <taxon>Alteromonadaceae</taxon>
    </lineage>
</organism>
<proteinExistence type="inferred from homology"/>
<comment type="caution">
    <text evidence="4">The sequence shown here is derived from an EMBL/GenBank/DDBJ whole genome shotgun (WGS) entry which is preliminary data.</text>
</comment>
<evidence type="ECO:0000313" key="4">
    <source>
        <dbReference type="EMBL" id="MFC6439335.1"/>
    </source>
</evidence>
<gene>
    <name evidence="4" type="primary">pseC</name>
    <name evidence="4" type="ORF">ACFP85_04125</name>
</gene>
<keyword evidence="5" id="KW-1185">Reference proteome</keyword>
<dbReference type="Gene3D" id="3.90.1150.10">
    <property type="entry name" value="Aspartate Aminotransferase, domain 1"/>
    <property type="match status" value="1"/>
</dbReference>
<dbReference type="GO" id="GO:0008483">
    <property type="term" value="F:transaminase activity"/>
    <property type="evidence" value="ECO:0007669"/>
    <property type="project" value="UniProtKB-KW"/>
</dbReference>
<dbReference type="InterPro" id="IPR020026">
    <property type="entry name" value="PseC"/>
</dbReference>